<gene>
    <name evidence="1" type="ORF">GMA10_08030</name>
</gene>
<organism evidence="1 2">
    <name type="scientific">Rothia koreensis</name>
    <dbReference type="NCBI Taxonomy" id="592378"/>
    <lineage>
        <taxon>Bacteria</taxon>
        <taxon>Bacillati</taxon>
        <taxon>Actinomycetota</taxon>
        <taxon>Actinomycetes</taxon>
        <taxon>Micrococcales</taxon>
        <taxon>Micrococcaceae</taxon>
        <taxon>Rothia</taxon>
    </lineage>
</organism>
<reference evidence="1 2" key="1">
    <citation type="submission" date="2019-12" db="EMBL/GenBank/DDBJ databases">
        <authorList>
            <person name="Li J."/>
            <person name="Shi Y."/>
            <person name="Xu G."/>
            <person name="Xiao D."/>
            <person name="Ran X."/>
        </authorList>
    </citation>
    <scope>NUCLEOTIDE SEQUENCE [LARGE SCALE GENOMIC DNA]</scope>
    <source>
        <strain evidence="1 2">JCM 15915</strain>
    </source>
</reference>
<evidence type="ECO:0000313" key="1">
    <source>
        <dbReference type="EMBL" id="MUN55159.1"/>
    </source>
</evidence>
<protein>
    <submittedName>
        <fullName evidence="1">Uncharacterized protein</fullName>
    </submittedName>
</protein>
<dbReference type="SUPFAM" id="SSF53795">
    <property type="entry name" value="PEP carboxykinase-like"/>
    <property type="match status" value="1"/>
</dbReference>
<dbReference type="Gene3D" id="3.40.50.300">
    <property type="entry name" value="P-loop containing nucleotide triphosphate hydrolases"/>
    <property type="match status" value="1"/>
</dbReference>
<name>A0A7K1LIZ6_9MICC</name>
<keyword evidence="2" id="KW-1185">Reference proteome</keyword>
<dbReference type="Proteomes" id="UP000462152">
    <property type="component" value="Unassembled WGS sequence"/>
</dbReference>
<comment type="caution">
    <text evidence="1">The sequence shown here is derived from an EMBL/GenBank/DDBJ whole genome shotgun (WGS) entry which is preliminary data.</text>
</comment>
<dbReference type="RefSeq" id="WP_129314591.1">
    <property type="nucleotide sequence ID" value="NZ_NOIQ01000002.1"/>
</dbReference>
<evidence type="ECO:0000313" key="2">
    <source>
        <dbReference type="Proteomes" id="UP000462152"/>
    </source>
</evidence>
<dbReference type="EMBL" id="WOGT01000004">
    <property type="protein sequence ID" value="MUN55159.1"/>
    <property type="molecule type" value="Genomic_DNA"/>
</dbReference>
<dbReference type="OrthoDB" id="4793383at2"/>
<dbReference type="AlphaFoldDB" id="A0A7K1LIZ6"/>
<dbReference type="InterPro" id="IPR027417">
    <property type="entry name" value="P-loop_NTPase"/>
</dbReference>
<proteinExistence type="predicted"/>
<accession>A0A7K1LIZ6</accession>
<sequence length="427" mass="45540">MTETLVFTMRAMGAVVDVFAGPGVSSRLIETLVSAWTDCEACPAPEPSPPRNPEHVSIVLATRQNPVSATTVGSREVPVLTVDADVPRVAQEFTSLVTLELIRRHIGRMHLFHAAALMQPGTGQVVALVGPSGRGKTTASRALARAGWVYLSDETCAIDPETLAVLPYPKPLSIIAKPAEPKTQIAASALGLRHHDPASSVRPELARLVVLDRLDAGTRPHEDAARGLRCLPLLESLQVLAEQSSGLARTRDGLLRLAELADRIGGVDAVTYTDSSQLPELLADSLETRRDAGVEPWKYIAGSALGEPAGHDLPSSDLPGPVVPEPKGSERLYSRSVETCGIVTDHGMLLMHPERTVIYSELGADLWIEAGDGRTRHHLEERLSEIYGPPPPGAFDVVLDTILEDGGLVVSNPPGTASPPTDPEEQP</sequence>